<protein>
    <submittedName>
        <fullName evidence="2">Uncharacterized protein</fullName>
    </submittedName>
</protein>
<keyword evidence="3" id="KW-1185">Reference proteome</keyword>
<name>A0A8G2C4M9_DESNO</name>
<dbReference type="Proteomes" id="UP000199581">
    <property type="component" value="Unassembled WGS sequence"/>
</dbReference>
<dbReference type="EMBL" id="FOTO01000011">
    <property type="protein sequence ID" value="SFM00233.1"/>
    <property type="molecule type" value="Genomic_DNA"/>
</dbReference>
<accession>A0A8G2C4M9</accession>
<feature type="region of interest" description="Disordered" evidence="1">
    <location>
        <begin position="1"/>
        <end position="60"/>
    </location>
</feature>
<evidence type="ECO:0000313" key="3">
    <source>
        <dbReference type="Proteomes" id="UP000199581"/>
    </source>
</evidence>
<evidence type="ECO:0000313" key="2">
    <source>
        <dbReference type="EMBL" id="SFM00233.1"/>
    </source>
</evidence>
<dbReference type="OrthoDB" id="7067623at2"/>
<dbReference type="RefSeq" id="WP_092193498.1">
    <property type="nucleotide sequence ID" value="NZ_FOTO01000011.1"/>
</dbReference>
<comment type="caution">
    <text evidence="2">The sequence shown here is derived from an EMBL/GenBank/DDBJ whole genome shotgun (WGS) entry which is preliminary data.</text>
</comment>
<dbReference type="AlphaFoldDB" id="A0A8G2C4M9"/>
<feature type="compositionally biased region" description="Basic and acidic residues" evidence="1">
    <location>
        <begin position="29"/>
        <end position="60"/>
    </location>
</feature>
<feature type="compositionally biased region" description="Polar residues" evidence="1">
    <location>
        <begin position="15"/>
        <end position="25"/>
    </location>
</feature>
<gene>
    <name evidence="2" type="ORF">SAMN05421830_11142</name>
</gene>
<evidence type="ECO:0000256" key="1">
    <source>
        <dbReference type="SAM" id="MobiDB-lite"/>
    </source>
</evidence>
<sequence length="60" mass="6799">MAKNTGEGYRKGSVNDRSQVQNPKTGQWVKRDTETGKFVDVKEDGEPFKGVAKEVDDRRE</sequence>
<reference evidence="2 3" key="1">
    <citation type="submission" date="2016-10" db="EMBL/GenBank/DDBJ databases">
        <authorList>
            <person name="Varghese N."/>
            <person name="Submissions S."/>
        </authorList>
    </citation>
    <scope>NUCLEOTIDE SEQUENCE [LARGE SCALE GENOMIC DNA]</scope>
    <source>
        <strain evidence="2 3">DSM 1741</strain>
    </source>
</reference>
<proteinExistence type="predicted"/>
<organism evidence="2 3">
    <name type="scientific">Desulfomicrobium norvegicum (strain DSM 1741 / NCIMB 8310)</name>
    <name type="common">Desulfovibrio baculatus (strain Norway 4)</name>
    <name type="synonym">Desulfovibrio desulfuricans (strain Norway 4)</name>
    <dbReference type="NCBI Taxonomy" id="52561"/>
    <lineage>
        <taxon>Bacteria</taxon>
        <taxon>Pseudomonadati</taxon>
        <taxon>Thermodesulfobacteriota</taxon>
        <taxon>Desulfovibrionia</taxon>
        <taxon>Desulfovibrionales</taxon>
        <taxon>Desulfomicrobiaceae</taxon>
        <taxon>Desulfomicrobium</taxon>
    </lineage>
</organism>